<dbReference type="InterPro" id="IPR002328">
    <property type="entry name" value="ADH_Zn_CS"/>
</dbReference>
<dbReference type="Pfam" id="PF00107">
    <property type="entry name" value="ADH_zinc_N"/>
    <property type="match status" value="1"/>
</dbReference>
<dbReference type="PANTHER" id="PTHR43161:SF4">
    <property type="entry name" value="D-XYLULOSE REDUCTASE"/>
    <property type="match status" value="1"/>
</dbReference>
<comment type="caution">
    <text evidence="15">The sequence shown here is derived from an EMBL/GenBank/DDBJ whole genome shotgun (WGS) entry which is preliminary data.</text>
</comment>
<dbReference type="InterPro" id="IPR011032">
    <property type="entry name" value="GroES-like_sf"/>
</dbReference>
<evidence type="ECO:0000256" key="3">
    <source>
        <dbReference type="ARBA" id="ARBA00022723"/>
    </source>
</evidence>
<evidence type="ECO:0000256" key="12">
    <source>
        <dbReference type="RuleBase" id="RU361277"/>
    </source>
</evidence>
<reference evidence="15 16" key="1">
    <citation type="submission" date="2020-05" db="EMBL/GenBank/DDBJ databases">
        <title>Identification and distribution of gene clusters putatively required for synthesis of sphingolipid metabolism inhibitors in phylogenetically diverse species of the filamentous fungus Fusarium.</title>
        <authorList>
            <person name="Kim H.-S."/>
            <person name="Busman M."/>
            <person name="Brown D.W."/>
            <person name="Divon H."/>
            <person name="Uhlig S."/>
            <person name="Proctor R.H."/>
        </authorList>
    </citation>
    <scope>NUCLEOTIDE SEQUENCE [LARGE SCALE GENOMIC DNA]</scope>
    <source>
        <strain evidence="15 16">NRRL 20693</strain>
    </source>
</reference>
<dbReference type="InterPro" id="IPR013149">
    <property type="entry name" value="ADH-like_C"/>
</dbReference>
<comment type="cofactor">
    <cofactor evidence="1 12">
        <name>Zn(2+)</name>
        <dbReference type="ChEBI" id="CHEBI:29105"/>
    </cofactor>
</comment>
<dbReference type="Pfam" id="PF08240">
    <property type="entry name" value="ADH_N"/>
    <property type="match status" value="1"/>
</dbReference>
<dbReference type="GO" id="GO:0050019">
    <property type="term" value="F:L-arabinitol 4-dehydrogenase activity"/>
    <property type="evidence" value="ECO:0007669"/>
    <property type="project" value="UniProtKB-EC"/>
</dbReference>
<dbReference type="EC" id="1.1.1.12" evidence="9"/>
<dbReference type="Gene3D" id="3.40.50.720">
    <property type="entry name" value="NAD(P)-binding Rossmann-like Domain"/>
    <property type="match status" value="1"/>
</dbReference>
<dbReference type="InterPro" id="IPR013154">
    <property type="entry name" value="ADH-like_N"/>
</dbReference>
<dbReference type="GO" id="GO:0008270">
    <property type="term" value="F:zinc ion binding"/>
    <property type="evidence" value="ECO:0007669"/>
    <property type="project" value="InterPro"/>
</dbReference>
<evidence type="ECO:0000256" key="11">
    <source>
        <dbReference type="ARBA" id="ARBA00049317"/>
    </source>
</evidence>
<protein>
    <recommendedName>
        <fullName evidence="10">L-arabinitol 4-dehydrogenase</fullName>
        <ecNumber evidence="9">1.1.1.12</ecNumber>
    </recommendedName>
</protein>
<evidence type="ECO:0000256" key="2">
    <source>
        <dbReference type="ARBA" id="ARBA00008072"/>
    </source>
</evidence>
<dbReference type="SUPFAM" id="SSF51735">
    <property type="entry name" value="NAD(P)-binding Rossmann-fold domains"/>
    <property type="match status" value="1"/>
</dbReference>
<dbReference type="InterPro" id="IPR036291">
    <property type="entry name" value="NAD(P)-bd_dom_sf"/>
</dbReference>
<dbReference type="PANTHER" id="PTHR43161">
    <property type="entry name" value="SORBITOL DEHYDROGENASE"/>
    <property type="match status" value="1"/>
</dbReference>
<accession>A0A8H5X0L9</accession>
<comment type="pathway">
    <text evidence="8">Carbohydrate degradation; L-arabinose degradation via L-arabinitol; D-xylulose 5-phosphate from L-arabinose (fungal route): step 2/5.</text>
</comment>
<dbReference type="Gene3D" id="3.90.180.10">
    <property type="entry name" value="Medium-chain alcohol dehydrogenases, catalytic domain"/>
    <property type="match status" value="2"/>
</dbReference>
<evidence type="ECO:0000256" key="8">
    <source>
        <dbReference type="ARBA" id="ARBA00037881"/>
    </source>
</evidence>
<evidence type="ECO:0000256" key="7">
    <source>
        <dbReference type="ARBA" id="ARBA00023027"/>
    </source>
</evidence>
<keyword evidence="5" id="KW-0119">Carbohydrate metabolism</keyword>
<keyword evidence="4 12" id="KW-0862">Zinc</keyword>
<keyword evidence="7" id="KW-0520">NAD</keyword>
<keyword evidence="16" id="KW-1185">Reference proteome</keyword>
<dbReference type="SUPFAM" id="SSF50129">
    <property type="entry name" value="GroES-like"/>
    <property type="match status" value="1"/>
</dbReference>
<evidence type="ECO:0000313" key="16">
    <source>
        <dbReference type="Proteomes" id="UP000567885"/>
    </source>
</evidence>
<evidence type="ECO:0000256" key="5">
    <source>
        <dbReference type="ARBA" id="ARBA00022935"/>
    </source>
</evidence>
<dbReference type="CDD" id="cd05285">
    <property type="entry name" value="sorbitol_DH"/>
    <property type="match status" value="1"/>
</dbReference>
<proteinExistence type="inferred from homology"/>
<dbReference type="InterPro" id="IPR045306">
    <property type="entry name" value="SDH-like"/>
</dbReference>
<evidence type="ECO:0000259" key="13">
    <source>
        <dbReference type="Pfam" id="PF00107"/>
    </source>
</evidence>
<keyword evidence="5" id="KW-0054">Arabinose catabolism</keyword>
<dbReference type="GO" id="GO:0003939">
    <property type="term" value="F:L-iditol 2-dehydrogenase (NAD+) activity"/>
    <property type="evidence" value="ECO:0007669"/>
    <property type="project" value="TreeGrafter"/>
</dbReference>
<evidence type="ECO:0000313" key="15">
    <source>
        <dbReference type="EMBL" id="KAF5677915.1"/>
    </source>
</evidence>
<keyword evidence="6" id="KW-0560">Oxidoreductase</keyword>
<dbReference type="FunFam" id="3.40.50.720:FF:000068">
    <property type="entry name" value="Sorbitol dehydrogenase"/>
    <property type="match status" value="1"/>
</dbReference>
<dbReference type="PROSITE" id="PS00059">
    <property type="entry name" value="ADH_ZINC"/>
    <property type="match status" value="1"/>
</dbReference>
<evidence type="ECO:0000256" key="9">
    <source>
        <dbReference type="ARBA" id="ARBA00038954"/>
    </source>
</evidence>
<keyword evidence="3 12" id="KW-0479">Metal-binding</keyword>
<dbReference type="EMBL" id="JAAGWQ010000022">
    <property type="protein sequence ID" value="KAF5677915.1"/>
    <property type="molecule type" value="Genomic_DNA"/>
</dbReference>
<sequence>MCSLAASQPLTKSSDPQVDAVKAKLDDSSNDAQTLQAPLPNPSLQVTADHNLKRVDAPVYAPQAGEVLLHIKTTGICGSDVHFWKTGCIGSLVFEGDCIIGHEAAGVVVRIGKGVEDFKPDVQFSGVYPYAGTLQRYKVHPAKWLHKLPDNVSFAEGALLEPLSVVLHGINSAPITLGTPVVVCGAGPIGLLALSAARASGAHPIVITDVEPKRLEFAKELIPSVVTYQVDVAKSHEENGKAVKISFGETEYVQPRVVFECTGIESSVCSAAYMVRRGGVLMVIGVGRSIMNNLPFMHLSLAEIQLRFINRYKDTWPAGIACIEGGLIDAKKLVSHVFPLEQALEGLTLSSDPRNGCIKVQIVDETETQYF</sequence>
<dbReference type="GO" id="GO:0006062">
    <property type="term" value="P:sorbitol catabolic process"/>
    <property type="evidence" value="ECO:0007669"/>
    <property type="project" value="TreeGrafter"/>
</dbReference>
<evidence type="ECO:0000256" key="6">
    <source>
        <dbReference type="ARBA" id="ARBA00023002"/>
    </source>
</evidence>
<name>A0A8H5X0L9_FUSHE</name>
<dbReference type="AlphaFoldDB" id="A0A8H5X0L9"/>
<evidence type="ECO:0000259" key="14">
    <source>
        <dbReference type="Pfam" id="PF08240"/>
    </source>
</evidence>
<feature type="domain" description="Alcohol dehydrogenase-like N-terminal" evidence="14">
    <location>
        <begin position="64"/>
        <end position="150"/>
    </location>
</feature>
<evidence type="ECO:0000256" key="10">
    <source>
        <dbReference type="ARBA" id="ARBA00039783"/>
    </source>
</evidence>
<organism evidence="15 16">
    <name type="scientific">Fusarium heterosporum</name>
    <dbReference type="NCBI Taxonomy" id="42747"/>
    <lineage>
        <taxon>Eukaryota</taxon>
        <taxon>Fungi</taxon>
        <taxon>Dikarya</taxon>
        <taxon>Ascomycota</taxon>
        <taxon>Pezizomycotina</taxon>
        <taxon>Sordariomycetes</taxon>
        <taxon>Hypocreomycetidae</taxon>
        <taxon>Hypocreales</taxon>
        <taxon>Nectriaceae</taxon>
        <taxon>Fusarium</taxon>
        <taxon>Fusarium heterosporum species complex</taxon>
    </lineage>
</organism>
<feature type="domain" description="Alcohol dehydrogenase-like C-terminal" evidence="13">
    <location>
        <begin position="188"/>
        <end position="323"/>
    </location>
</feature>
<evidence type="ECO:0000256" key="4">
    <source>
        <dbReference type="ARBA" id="ARBA00022833"/>
    </source>
</evidence>
<dbReference type="Proteomes" id="UP000567885">
    <property type="component" value="Unassembled WGS sequence"/>
</dbReference>
<dbReference type="OrthoDB" id="2148442at2759"/>
<evidence type="ECO:0000256" key="1">
    <source>
        <dbReference type="ARBA" id="ARBA00001947"/>
    </source>
</evidence>
<comment type="catalytic activity">
    <reaction evidence="11">
        <text>L-arabinitol + NAD(+) = L-xylulose + NADH + H(+)</text>
        <dbReference type="Rhea" id="RHEA:16381"/>
        <dbReference type="ChEBI" id="CHEBI:15378"/>
        <dbReference type="ChEBI" id="CHEBI:17399"/>
        <dbReference type="ChEBI" id="CHEBI:18403"/>
        <dbReference type="ChEBI" id="CHEBI:57540"/>
        <dbReference type="ChEBI" id="CHEBI:57945"/>
        <dbReference type="EC" id="1.1.1.12"/>
    </reaction>
</comment>
<dbReference type="GO" id="GO:0019568">
    <property type="term" value="P:arabinose catabolic process"/>
    <property type="evidence" value="ECO:0007669"/>
    <property type="project" value="UniProtKB-KW"/>
</dbReference>
<gene>
    <name evidence="15" type="ORF">FHETE_1435</name>
</gene>
<comment type="similarity">
    <text evidence="2 12">Belongs to the zinc-containing alcohol dehydrogenase family.</text>
</comment>